<feature type="non-terminal residue" evidence="1">
    <location>
        <position position="146"/>
    </location>
</feature>
<dbReference type="OrthoDB" id="2416304at2759"/>
<protein>
    <submittedName>
        <fullName evidence="1">15044_t:CDS:1</fullName>
    </submittedName>
</protein>
<reference evidence="1" key="1">
    <citation type="submission" date="2021-06" db="EMBL/GenBank/DDBJ databases">
        <authorList>
            <person name="Kallberg Y."/>
            <person name="Tangrot J."/>
            <person name="Rosling A."/>
        </authorList>
    </citation>
    <scope>NUCLEOTIDE SEQUENCE</scope>
    <source>
        <strain evidence="1">IN212</strain>
    </source>
</reference>
<dbReference type="AlphaFoldDB" id="A0A9N9IEY4"/>
<dbReference type="Proteomes" id="UP000789396">
    <property type="component" value="Unassembled WGS sequence"/>
</dbReference>
<gene>
    <name evidence="1" type="ORF">RFULGI_LOCUS12157</name>
</gene>
<keyword evidence="2" id="KW-1185">Reference proteome</keyword>
<evidence type="ECO:0000313" key="1">
    <source>
        <dbReference type="EMBL" id="CAG8731322.1"/>
    </source>
</evidence>
<name>A0A9N9IEY4_9GLOM</name>
<organism evidence="1 2">
    <name type="scientific">Racocetra fulgida</name>
    <dbReference type="NCBI Taxonomy" id="60492"/>
    <lineage>
        <taxon>Eukaryota</taxon>
        <taxon>Fungi</taxon>
        <taxon>Fungi incertae sedis</taxon>
        <taxon>Mucoromycota</taxon>
        <taxon>Glomeromycotina</taxon>
        <taxon>Glomeromycetes</taxon>
        <taxon>Diversisporales</taxon>
        <taxon>Gigasporaceae</taxon>
        <taxon>Racocetra</taxon>
    </lineage>
</organism>
<evidence type="ECO:0000313" key="2">
    <source>
        <dbReference type="Proteomes" id="UP000789396"/>
    </source>
</evidence>
<proteinExistence type="predicted"/>
<dbReference type="EMBL" id="CAJVPZ010028421">
    <property type="protein sequence ID" value="CAG8731322.1"/>
    <property type="molecule type" value="Genomic_DNA"/>
</dbReference>
<accession>A0A9N9IEY4</accession>
<comment type="caution">
    <text evidence="1">The sequence shown here is derived from an EMBL/GenBank/DDBJ whole genome shotgun (WGS) entry which is preliminary data.</text>
</comment>
<sequence>MSTKKKQPTSTDIFIDRIKGKIKSVNPSYDPFTPKLDDNLENWKDNWKKYNLNLHTKMVQEKINLNWIEFCSRFNLCESLYDSIKGKEFNSPNMKNKEINRLIRETIPNPENEKIPRERILEKLRCSNITINYFQEVGPQDIKKLI</sequence>